<comment type="caution">
    <text evidence="2">The sequence shown here is derived from an EMBL/GenBank/DDBJ whole genome shotgun (WGS) entry which is preliminary data.</text>
</comment>
<sequence>MSLAARLDSVVTPQIDDWMRQSGSDIHARLVHFDEEFLAGLVPNNSSPASDDCPRSRSATAKSAGSSMAPALIHHASTHPPSLRSCYTNTEATPTETSISTGLASHFSGVPLLEDNNGVLELPRTQIKYPVYECTFWFLSCRDMFDDKEQWETHCLSHFRGEEPPRSVQCPLCDWATTCDDGWTSWNQRMQHLAYGHTMLGQTLRTSRPDFMLFQHLWQKRLIDDQDLKELKGGNHNLTSPPGNFVQTHVRGGRRHAGREGGRQHRPQHVSAPRPRRP</sequence>
<accession>A0A9W8Y6A5</accession>
<keyword evidence="3" id="KW-1185">Reference proteome</keyword>
<proteinExistence type="predicted"/>
<feature type="region of interest" description="Disordered" evidence="1">
    <location>
        <begin position="233"/>
        <end position="278"/>
    </location>
</feature>
<dbReference type="AlphaFoldDB" id="A0A9W8Y6A5"/>
<organism evidence="2 3">
    <name type="scientific">Neocucurbitaria cava</name>
    <dbReference type="NCBI Taxonomy" id="798079"/>
    <lineage>
        <taxon>Eukaryota</taxon>
        <taxon>Fungi</taxon>
        <taxon>Dikarya</taxon>
        <taxon>Ascomycota</taxon>
        <taxon>Pezizomycotina</taxon>
        <taxon>Dothideomycetes</taxon>
        <taxon>Pleosporomycetidae</taxon>
        <taxon>Pleosporales</taxon>
        <taxon>Pleosporineae</taxon>
        <taxon>Cucurbitariaceae</taxon>
        <taxon>Neocucurbitaria</taxon>
    </lineage>
</organism>
<evidence type="ECO:0000256" key="1">
    <source>
        <dbReference type="SAM" id="MobiDB-lite"/>
    </source>
</evidence>
<evidence type="ECO:0000313" key="2">
    <source>
        <dbReference type="EMBL" id="KAJ4369138.1"/>
    </source>
</evidence>
<dbReference type="OrthoDB" id="409136at2759"/>
<evidence type="ECO:0000313" key="3">
    <source>
        <dbReference type="Proteomes" id="UP001140560"/>
    </source>
</evidence>
<feature type="compositionally biased region" description="Basic residues" evidence="1">
    <location>
        <begin position="264"/>
        <end position="278"/>
    </location>
</feature>
<gene>
    <name evidence="2" type="ORF">N0V83_006222</name>
</gene>
<dbReference type="EMBL" id="JAPEUY010000010">
    <property type="protein sequence ID" value="KAJ4369138.1"/>
    <property type="molecule type" value="Genomic_DNA"/>
</dbReference>
<dbReference type="Proteomes" id="UP001140560">
    <property type="component" value="Unassembled WGS sequence"/>
</dbReference>
<reference evidence="2" key="1">
    <citation type="submission" date="2022-10" db="EMBL/GenBank/DDBJ databases">
        <title>Tapping the CABI collections for fungal endophytes: first genome assemblies for Collariella, Neodidymelliopsis, Ascochyta clinopodiicola, Didymella pomorum, Didymosphaeria variabile, Neocosmospora piperis and Neocucurbitaria cava.</title>
        <authorList>
            <person name="Hill R."/>
        </authorList>
    </citation>
    <scope>NUCLEOTIDE SEQUENCE</scope>
    <source>
        <strain evidence="2">IMI 356814</strain>
    </source>
</reference>
<protein>
    <submittedName>
        <fullName evidence="2">Uncharacterized protein</fullName>
    </submittedName>
</protein>
<name>A0A9W8Y6A5_9PLEO</name>
<feature type="compositionally biased region" description="Polar residues" evidence="1">
    <location>
        <begin position="236"/>
        <end position="247"/>
    </location>
</feature>